<name>A0A9X2C0Q3_9BURK</name>
<organism evidence="3 4">
    <name type="scientific">Scleromatobacter humisilvae</name>
    <dbReference type="NCBI Taxonomy" id="2897159"/>
    <lineage>
        <taxon>Bacteria</taxon>
        <taxon>Pseudomonadati</taxon>
        <taxon>Pseudomonadota</taxon>
        <taxon>Betaproteobacteria</taxon>
        <taxon>Burkholderiales</taxon>
        <taxon>Sphaerotilaceae</taxon>
        <taxon>Scleromatobacter</taxon>
    </lineage>
</organism>
<evidence type="ECO:0000313" key="3">
    <source>
        <dbReference type="EMBL" id="MCK9684155.1"/>
    </source>
</evidence>
<accession>A0A9X2C0Q3</accession>
<keyword evidence="4" id="KW-1185">Reference proteome</keyword>
<dbReference type="RefSeq" id="WP_275680188.1">
    <property type="nucleotide sequence ID" value="NZ_JAJLJH010000001.1"/>
</dbReference>
<feature type="domain" description="Ice-binding protein C-terminal" evidence="2">
    <location>
        <begin position="200"/>
        <end position="225"/>
    </location>
</feature>
<protein>
    <submittedName>
        <fullName evidence="3">PEP-CTERM sorting domain-containing protein</fullName>
    </submittedName>
</protein>
<dbReference type="EMBL" id="JAJLJH010000001">
    <property type="protein sequence ID" value="MCK9684155.1"/>
    <property type="molecule type" value="Genomic_DNA"/>
</dbReference>
<feature type="chain" id="PRO_5040981394" evidence="1">
    <location>
        <begin position="24"/>
        <end position="229"/>
    </location>
</feature>
<dbReference type="InterPro" id="IPR013424">
    <property type="entry name" value="Ice-binding_C"/>
</dbReference>
<keyword evidence="1" id="KW-0732">Signal</keyword>
<proteinExistence type="predicted"/>
<gene>
    <name evidence="3" type="ORF">LPC04_00355</name>
</gene>
<dbReference type="NCBIfam" id="TIGR02595">
    <property type="entry name" value="PEP_CTERM"/>
    <property type="match status" value="1"/>
</dbReference>
<dbReference type="AlphaFoldDB" id="A0A9X2C0Q3"/>
<evidence type="ECO:0000259" key="2">
    <source>
        <dbReference type="Pfam" id="PF07589"/>
    </source>
</evidence>
<sequence>MKTKMTAAALAALLALAAQGASAATVSWANWSSDTASTVSGTVTVDGSPVSVTYSGAQYAFAQLNGSGTNYWVPNGPYLSSTVSNAPGAADIVGLSDAGTSVITFSAPVVNPVIALVSWNGANVTFGGGTDTQTYNIDYLSSGCGYWGCGTYATPTSNSFVGSGELHGVIELIGTYSSISFTDTTGEYWHGLTVGAFATSVPEPAELGMMALGLGVVGALARRRKSRAA</sequence>
<reference evidence="3" key="1">
    <citation type="submission" date="2021-11" db="EMBL/GenBank/DDBJ databases">
        <title>BS-T2-15 a new species belonging to the Comamonadaceae family isolated from the soil of a French oak forest.</title>
        <authorList>
            <person name="Mieszkin S."/>
            <person name="Alain K."/>
        </authorList>
    </citation>
    <scope>NUCLEOTIDE SEQUENCE</scope>
    <source>
        <strain evidence="3">BS-T2-15</strain>
    </source>
</reference>
<evidence type="ECO:0000256" key="1">
    <source>
        <dbReference type="SAM" id="SignalP"/>
    </source>
</evidence>
<evidence type="ECO:0000313" key="4">
    <source>
        <dbReference type="Proteomes" id="UP001139353"/>
    </source>
</evidence>
<dbReference type="Pfam" id="PF07589">
    <property type="entry name" value="PEP-CTERM"/>
    <property type="match status" value="1"/>
</dbReference>
<dbReference type="Proteomes" id="UP001139353">
    <property type="component" value="Unassembled WGS sequence"/>
</dbReference>
<comment type="caution">
    <text evidence="3">The sequence shown here is derived from an EMBL/GenBank/DDBJ whole genome shotgun (WGS) entry which is preliminary data.</text>
</comment>
<feature type="signal peptide" evidence="1">
    <location>
        <begin position="1"/>
        <end position="23"/>
    </location>
</feature>